<evidence type="ECO:0000313" key="2">
    <source>
        <dbReference type="EMBL" id="BAU49988.1"/>
    </source>
</evidence>
<dbReference type="Proteomes" id="UP000218899">
    <property type="component" value="Chromosome"/>
</dbReference>
<organism evidence="2 3">
    <name type="scientific">Sulfurifustis variabilis</name>
    <dbReference type="NCBI Taxonomy" id="1675686"/>
    <lineage>
        <taxon>Bacteria</taxon>
        <taxon>Pseudomonadati</taxon>
        <taxon>Pseudomonadota</taxon>
        <taxon>Gammaproteobacteria</taxon>
        <taxon>Acidiferrobacterales</taxon>
        <taxon>Acidiferrobacteraceae</taxon>
        <taxon>Sulfurifustis</taxon>
    </lineage>
</organism>
<protein>
    <submittedName>
        <fullName evidence="2">Uncharacterized protein</fullName>
    </submittedName>
</protein>
<dbReference type="EMBL" id="AP014936">
    <property type="protein sequence ID" value="BAU49988.1"/>
    <property type="molecule type" value="Genomic_DNA"/>
</dbReference>
<gene>
    <name evidence="2" type="ORF">SVA_3452</name>
</gene>
<feature type="compositionally biased region" description="Basic and acidic residues" evidence="1">
    <location>
        <begin position="97"/>
        <end position="107"/>
    </location>
</feature>
<evidence type="ECO:0000313" key="3">
    <source>
        <dbReference type="Proteomes" id="UP000218899"/>
    </source>
</evidence>
<accession>A0A1C7AFC2</accession>
<proteinExistence type="predicted"/>
<feature type="region of interest" description="Disordered" evidence="1">
    <location>
        <begin position="39"/>
        <end position="209"/>
    </location>
</feature>
<dbReference type="AlphaFoldDB" id="A0A1C7AFC2"/>
<feature type="compositionally biased region" description="Basic and acidic residues" evidence="1">
    <location>
        <begin position="80"/>
        <end position="89"/>
    </location>
</feature>
<dbReference type="KEGG" id="sva:SVA_3452"/>
<feature type="compositionally biased region" description="Basic and acidic residues" evidence="1">
    <location>
        <begin position="117"/>
        <end position="132"/>
    </location>
</feature>
<name>A0A1C7AFC2_9GAMM</name>
<feature type="compositionally biased region" description="Basic and acidic residues" evidence="1">
    <location>
        <begin position="165"/>
        <end position="209"/>
    </location>
</feature>
<evidence type="ECO:0000256" key="1">
    <source>
        <dbReference type="SAM" id="MobiDB-lite"/>
    </source>
</evidence>
<keyword evidence="3" id="KW-1185">Reference proteome</keyword>
<sequence>MDGRFGRPVNDKKEVSMKRLAAILGSLVVAGGTFEAVASPGGQGVDARQHRQHHRIEQGVRSGELTRREAARATAQQRHIRAEERRYRADGNLGPVERADLRRDQARASRGIHRQKHDAQDRPPAELHDPRVNARQGNQRARIGQGVRSGELTRDEAVALAQEQRSIRQQERAYKSDGELTKEERQDLRQDVRQSGRSIAREKNDEEQR</sequence>
<reference evidence="2 3" key="1">
    <citation type="submission" date="2015-08" db="EMBL/GenBank/DDBJ databases">
        <title>Complete genome sequence of Sulfurifustis variabilis.</title>
        <authorList>
            <person name="Miura A."/>
            <person name="Kojima H."/>
            <person name="Fukui M."/>
        </authorList>
    </citation>
    <scope>NUCLEOTIDE SEQUENCE [LARGE SCALE GENOMIC DNA]</scope>
    <source>
        <strain evidence="3">skN76</strain>
    </source>
</reference>